<evidence type="ECO:0000256" key="1">
    <source>
        <dbReference type="SAM" id="MobiDB-lite"/>
    </source>
</evidence>
<evidence type="ECO:0000313" key="2">
    <source>
        <dbReference type="EMBL" id="PZQ45813.1"/>
    </source>
</evidence>
<feature type="region of interest" description="Disordered" evidence="1">
    <location>
        <begin position="1"/>
        <end position="41"/>
    </location>
</feature>
<dbReference type="AlphaFoldDB" id="A0A2W5PTQ3"/>
<dbReference type="Proteomes" id="UP000249185">
    <property type="component" value="Unassembled WGS sequence"/>
</dbReference>
<proteinExistence type="predicted"/>
<protein>
    <submittedName>
        <fullName evidence="2">Uncharacterized protein</fullName>
    </submittedName>
</protein>
<feature type="compositionally biased region" description="Polar residues" evidence="1">
    <location>
        <begin position="1"/>
        <end position="11"/>
    </location>
</feature>
<sequence>MTKDQTLTATSPLDRPITSGHGSALSPGQRGAQDRRFSAQRRISAAQRALARALAAQDERERMHALIDAAGIVGDLHAPSAQEAARLLDRAAQRGLGADASAKVAALLKKARDECSAPRERLMRAASLLRTAMYFDPDPLSRNYSIAPSEGDDLSDAARAGMLLRAEDYLVDTHGAQGPLKPLREGDAFTALLNLESQALKLGSQREDA</sequence>
<dbReference type="EMBL" id="QFPW01000038">
    <property type="protein sequence ID" value="PZQ45813.1"/>
    <property type="molecule type" value="Genomic_DNA"/>
</dbReference>
<name>A0A2W5PTQ3_RHOSU</name>
<reference evidence="2 3" key="1">
    <citation type="submission" date="2017-08" db="EMBL/GenBank/DDBJ databases">
        <title>Infants hospitalized years apart are colonized by the same room-sourced microbial strains.</title>
        <authorList>
            <person name="Brooks B."/>
            <person name="Olm M.R."/>
            <person name="Firek B.A."/>
            <person name="Baker R."/>
            <person name="Thomas B.C."/>
            <person name="Morowitz M.J."/>
            <person name="Banfield J.F."/>
        </authorList>
    </citation>
    <scope>NUCLEOTIDE SEQUENCE [LARGE SCALE GENOMIC DNA]</scope>
    <source>
        <strain evidence="2">S2_005_002_R2_34</strain>
    </source>
</reference>
<accession>A0A2W5PTQ3</accession>
<organism evidence="2 3">
    <name type="scientific">Rhodovulum sulfidophilum</name>
    <name type="common">Rhodobacter sulfidophilus</name>
    <dbReference type="NCBI Taxonomy" id="35806"/>
    <lineage>
        <taxon>Bacteria</taxon>
        <taxon>Pseudomonadati</taxon>
        <taxon>Pseudomonadota</taxon>
        <taxon>Alphaproteobacteria</taxon>
        <taxon>Rhodobacterales</taxon>
        <taxon>Paracoccaceae</taxon>
        <taxon>Rhodovulum</taxon>
    </lineage>
</organism>
<evidence type="ECO:0000313" key="3">
    <source>
        <dbReference type="Proteomes" id="UP000249185"/>
    </source>
</evidence>
<comment type="caution">
    <text evidence="2">The sequence shown here is derived from an EMBL/GenBank/DDBJ whole genome shotgun (WGS) entry which is preliminary data.</text>
</comment>
<gene>
    <name evidence="2" type="ORF">DI556_21950</name>
</gene>